<evidence type="ECO:0000313" key="1">
    <source>
        <dbReference type="EMBL" id="KEK23157.1"/>
    </source>
</evidence>
<proteinExistence type="predicted"/>
<dbReference type="STRING" id="574375.AZF08_22730"/>
<sequence>MDISKVQELVPVIMETYTDMSEKNNWIEVPKETKEITIYVKAKHTDTMLFWLVPTGTATWEERQLIGYDINGADGWSLKWNVSGKMLHHHICVQALGVTSISSDLINVHTEYK</sequence>
<dbReference type="OrthoDB" id="2650176at2"/>
<keyword evidence="2" id="KW-1185">Reference proteome</keyword>
<dbReference type="eggNOG" id="ENOG50306A4">
    <property type="taxonomic scope" value="Bacteria"/>
</dbReference>
<evidence type="ECO:0000313" key="2">
    <source>
        <dbReference type="Proteomes" id="UP000027778"/>
    </source>
</evidence>
<organism evidence="1 2">
    <name type="scientific">Bacillus gaemokensis</name>
    <dbReference type="NCBI Taxonomy" id="574375"/>
    <lineage>
        <taxon>Bacteria</taxon>
        <taxon>Bacillati</taxon>
        <taxon>Bacillota</taxon>
        <taxon>Bacilli</taxon>
        <taxon>Bacillales</taxon>
        <taxon>Bacillaceae</taxon>
        <taxon>Bacillus</taxon>
        <taxon>Bacillus cereus group</taxon>
    </lineage>
</organism>
<protein>
    <submittedName>
        <fullName evidence="1">Uncharacterized protein</fullName>
    </submittedName>
</protein>
<dbReference type="Proteomes" id="UP000027778">
    <property type="component" value="Unassembled WGS sequence"/>
</dbReference>
<gene>
    <name evidence="1" type="ORF">BAGA_10380</name>
</gene>
<dbReference type="AlphaFoldDB" id="A0A073K9L9"/>
<accession>A0A073K9L9</accession>
<name>A0A073K9L9_9BACI</name>
<reference evidence="1 2" key="1">
    <citation type="submission" date="2014-06" db="EMBL/GenBank/DDBJ databases">
        <title>Draft genome sequence of Bacillus gaemokensis JCM 15801 (MCCC 1A00707).</title>
        <authorList>
            <person name="Lai Q."/>
            <person name="Liu Y."/>
            <person name="Shao Z."/>
        </authorList>
    </citation>
    <scope>NUCLEOTIDE SEQUENCE [LARGE SCALE GENOMIC DNA]</scope>
    <source>
        <strain evidence="1 2">JCM 15801</strain>
    </source>
</reference>
<dbReference type="EMBL" id="JOTM01000019">
    <property type="protein sequence ID" value="KEK23157.1"/>
    <property type="molecule type" value="Genomic_DNA"/>
</dbReference>
<comment type="caution">
    <text evidence="1">The sequence shown here is derived from an EMBL/GenBank/DDBJ whole genome shotgun (WGS) entry which is preliminary data.</text>
</comment>